<dbReference type="AlphaFoldDB" id="A0A5K1IJ04"/>
<evidence type="ECO:0000313" key="1">
    <source>
        <dbReference type="EMBL" id="VWL86717.1"/>
    </source>
</evidence>
<evidence type="ECO:0000313" key="2">
    <source>
        <dbReference type="Proteomes" id="UP000330807"/>
    </source>
</evidence>
<name>A0A5K1IJ04_9ACTN</name>
<organism evidence="1 2">
    <name type="scientific">Collinsella aerofaciens</name>
    <dbReference type="NCBI Taxonomy" id="74426"/>
    <lineage>
        <taxon>Bacteria</taxon>
        <taxon>Bacillati</taxon>
        <taxon>Actinomycetota</taxon>
        <taxon>Coriobacteriia</taxon>
        <taxon>Coriobacteriales</taxon>
        <taxon>Coriobacteriaceae</taxon>
        <taxon>Collinsella</taxon>
    </lineage>
</organism>
<dbReference type="EMBL" id="CABWIH010000019">
    <property type="protein sequence ID" value="VWL86717.1"/>
    <property type="molecule type" value="Genomic_DNA"/>
</dbReference>
<dbReference type="Proteomes" id="UP000330807">
    <property type="component" value="Unassembled WGS sequence"/>
</dbReference>
<sequence>MDTSTTNQTLVYRFVDVDPEEGLDAKDLSKFLSQFDGLIKEVAKESGSLDKTTIKVRPFKEGSFIAEFVIHCVPGLIDALNSDAISAINNACGLVEVLLAIAHIIKKVKGHISKYKPTDNGAFVYGEGSDAVVVPVEIHALVQSPEIAEKFSKVITGPMKTFKRPSREIEIKIAGSKASEDAISFSSSEATYFDSYKDEALKATQEETVEYSSHNIWVRPLFGSYGGDVSGYTFESGYEDEQRTYNKVQIDDRDFLERVRDGEYRLNSGDLMRVDMTIKEVINLRTQKVRTAACHITKVREYRPMRRCEQLTFADFADEENDD</sequence>
<accession>A0A5K1IJ04</accession>
<protein>
    <submittedName>
        <fullName evidence="1">Uncharacterized protein</fullName>
    </submittedName>
</protein>
<reference evidence="1 2" key="1">
    <citation type="submission" date="2019-10" db="EMBL/GenBank/DDBJ databases">
        <authorList>
            <person name="Wolf R A."/>
        </authorList>
    </citation>
    <scope>NUCLEOTIDE SEQUENCE [LARGE SCALE GENOMIC DNA]</scope>
    <source>
        <strain evidence="1">Collinsella_aerofaciens_AK_138A</strain>
    </source>
</reference>
<gene>
    <name evidence="1" type="ORF">LMKDKBCB_00844</name>
</gene>
<dbReference type="RefSeq" id="WP_156062700.1">
    <property type="nucleotide sequence ID" value="NZ_CABWIH010000019.1"/>
</dbReference>
<proteinExistence type="predicted"/>